<evidence type="ECO:0000256" key="4">
    <source>
        <dbReference type="PROSITE-ProRule" id="PRU00335"/>
    </source>
</evidence>
<feature type="DNA-binding region" description="H-T-H motif" evidence="4">
    <location>
        <begin position="34"/>
        <end position="53"/>
    </location>
</feature>
<keyword evidence="2 4" id="KW-0238">DNA-binding</keyword>
<dbReference type="Gene3D" id="1.10.357.10">
    <property type="entry name" value="Tetracycline Repressor, domain 2"/>
    <property type="match status" value="1"/>
</dbReference>
<evidence type="ECO:0000313" key="7">
    <source>
        <dbReference type="Proteomes" id="UP001301012"/>
    </source>
</evidence>
<evidence type="ECO:0000256" key="2">
    <source>
        <dbReference type="ARBA" id="ARBA00023125"/>
    </source>
</evidence>
<organism evidence="6 7">
    <name type="scientific">Romboutsia sedimentorum</name>
    <dbReference type="NCBI Taxonomy" id="1368474"/>
    <lineage>
        <taxon>Bacteria</taxon>
        <taxon>Bacillati</taxon>
        <taxon>Bacillota</taxon>
        <taxon>Clostridia</taxon>
        <taxon>Peptostreptococcales</taxon>
        <taxon>Peptostreptococcaceae</taxon>
        <taxon>Romboutsia</taxon>
    </lineage>
</organism>
<dbReference type="PANTHER" id="PTHR47506:SF3">
    <property type="entry name" value="HTH-TYPE TRANSCRIPTIONAL REGULATOR LMRA"/>
    <property type="match status" value="1"/>
</dbReference>
<accession>A0ABT7E5Z3</accession>
<dbReference type="EMBL" id="JASKYM010000001">
    <property type="protein sequence ID" value="MDK2562350.1"/>
    <property type="molecule type" value="Genomic_DNA"/>
</dbReference>
<dbReference type="RefSeq" id="WP_284131330.1">
    <property type="nucleotide sequence ID" value="NZ_JASKYM010000001.1"/>
</dbReference>
<dbReference type="InterPro" id="IPR009057">
    <property type="entry name" value="Homeodomain-like_sf"/>
</dbReference>
<keyword evidence="7" id="KW-1185">Reference proteome</keyword>
<feature type="domain" description="HTH tetR-type" evidence="5">
    <location>
        <begin position="11"/>
        <end position="71"/>
    </location>
</feature>
<name>A0ABT7E5Z3_9FIRM</name>
<evidence type="ECO:0000259" key="5">
    <source>
        <dbReference type="PROSITE" id="PS50977"/>
    </source>
</evidence>
<dbReference type="Proteomes" id="UP001301012">
    <property type="component" value="Unassembled WGS sequence"/>
</dbReference>
<keyword evidence="1" id="KW-0805">Transcription regulation</keyword>
<keyword evidence="3" id="KW-0804">Transcription</keyword>
<protein>
    <submittedName>
        <fullName evidence="6">TetR/AcrR family transcriptional regulator</fullName>
    </submittedName>
</protein>
<dbReference type="InterPro" id="IPR001647">
    <property type="entry name" value="HTH_TetR"/>
</dbReference>
<proteinExistence type="predicted"/>
<comment type="caution">
    <text evidence="6">The sequence shown here is derived from an EMBL/GenBank/DDBJ whole genome shotgun (WGS) entry which is preliminary data.</text>
</comment>
<dbReference type="Pfam" id="PF00440">
    <property type="entry name" value="TetR_N"/>
    <property type="match status" value="1"/>
</dbReference>
<sequence>MAKIFSEHDIVNLKNELKKACENSWRTKGYKMTNIASLTKEIGISTGSFYRLYETKEELFFEVFYMIQNQLKENWNRVIELNAGINGFKNALKWLFKEYSKYPKLYDFNNPDYLLFLNKLPKENIELLKVHNEVFFKDTLKNSNLKLKISEEKAYGIFSTLLLTSTMEKDFEYNKYEVFEFLLESSVNRIFDINEGED</sequence>
<dbReference type="SUPFAM" id="SSF46689">
    <property type="entry name" value="Homeodomain-like"/>
    <property type="match status" value="1"/>
</dbReference>
<dbReference type="PROSITE" id="PS50977">
    <property type="entry name" value="HTH_TETR_2"/>
    <property type="match status" value="1"/>
</dbReference>
<evidence type="ECO:0000313" key="6">
    <source>
        <dbReference type="EMBL" id="MDK2562350.1"/>
    </source>
</evidence>
<gene>
    <name evidence="6" type="ORF">QOZ84_02225</name>
</gene>
<evidence type="ECO:0000256" key="3">
    <source>
        <dbReference type="ARBA" id="ARBA00023163"/>
    </source>
</evidence>
<dbReference type="PANTHER" id="PTHR47506">
    <property type="entry name" value="TRANSCRIPTIONAL REGULATORY PROTEIN"/>
    <property type="match status" value="1"/>
</dbReference>
<evidence type="ECO:0000256" key="1">
    <source>
        <dbReference type="ARBA" id="ARBA00023015"/>
    </source>
</evidence>
<reference evidence="6 7" key="1">
    <citation type="submission" date="2023-05" db="EMBL/GenBank/DDBJ databases">
        <title>Rombocin, a short stable natural nisin variant, displays selective antimicrobial activity against Listeria monocytogenes and employs dual mode of action to kill target bacterial strains.</title>
        <authorList>
            <person name="Wambui J."/>
            <person name="Stephan R."/>
            <person name="Kuipers O.P."/>
        </authorList>
    </citation>
    <scope>NUCLEOTIDE SEQUENCE [LARGE SCALE GENOMIC DNA]</scope>
    <source>
        <strain evidence="6 7">RC002</strain>
    </source>
</reference>